<name>A0A022W624_TRIRU</name>
<dbReference type="InterPro" id="IPR024319">
    <property type="entry name" value="ATPase_expression_mit"/>
</dbReference>
<keyword evidence="2" id="KW-0809">Transit peptide</keyword>
<dbReference type="EMBL" id="KK207805">
    <property type="protein sequence ID" value="EZF53729.1"/>
    <property type="molecule type" value="Genomic_DNA"/>
</dbReference>
<accession>A0A022W624</accession>
<comment type="subcellular location">
    <subcellularLocation>
        <location evidence="1">Mitochondrion</location>
    </subcellularLocation>
</comment>
<reference evidence="5" key="1">
    <citation type="submission" date="2014-02" db="EMBL/GenBank/DDBJ databases">
        <title>The Genome Sequence of Trichophyton rubrum (morphotype fischeri) CBS 288.86.</title>
        <authorList>
            <consortium name="The Broad Institute Genomics Platform"/>
            <person name="Cuomo C.A."/>
            <person name="White T.C."/>
            <person name="Graser Y."/>
            <person name="Martinez-Rossi N."/>
            <person name="Heitman J."/>
            <person name="Young S.K."/>
            <person name="Zeng Q."/>
            <person name="Gargeya S."/>
            <person name="Abouelleil A."/>
            <person name="Alvarado L."/>
            <person name="Chapman S.B."/>
            <person name="Gainer-Dewar J."/>
            <person name="Goldberg J."/>
            <person name="Griggs A."/>
            <person name="Gujja S."/>
            <person name="Hansen M."/>
            <person name="Howarth C."/>
            <person name="Imamovic A."/>
            <person name="Larimer J."/>
            <person name="Martinez D."/>
            <person name="Murphy C."/>
            <person name="Pearson M.D."/>
            <person name="Persinoti G."/>
            <person name="Poon T."/>
            <person name="Priest M."/>
            <person name="Roberts A.D."/>
            <person name="Saif S."/>
            <person name="Shea T.D."/>
            <person name="Sykes S.N."/>
            <person name="Wortman J."/>
            <person name="Nusbaum C."/>
            <person name="Birren B."/>
        </authorList>
    </citation>
    <scope>NUCLEOTIDE SEQUENCE [LARGE SCALE GENOMIC DNA]</scope>
    <source>
        <strain evidence="5">CBS 288.86</strain>
    </source>
</reference>
<dbReference type="Pfam" id="PF12921">
    <property type="entry name" value="ATP13"/>
    <property type="match status" value="1"/>
</dbReference>
<feature type="region of interest" description="Disordered" evidence="4">
    <location>
        <begin position="82"/>
        <end position="123"/>
    </location>
</feature>
<evidence type="ECO:0000256" key="3">
    <source>
        <dbReference type="ARBA" id="ARBA00023128"/>
    </source>
</evidence>
<dbReference type="HOGENOM" id="CLU_351584_0_0_1"/>
<organism evidence="5">
    <name type="scientific">Trichophyton rubrum CBS 288.86</name>
    <dbReference type="NCBI Taxonomy" id="1215330"/>
    <lineage>
        <taxon>Eukaryota</taxon>
        <taxon>Fungi</taxon>
        <taxon>Dikarya</taxon>
        <taxon>Ascomycota</taxon>
        <taxon>Pezizomycotina</taxon>
        <taxon>Eurotiomycetes</taxon>
        <taxon>Eurotiomycetidae</taxon>
        <taxon>Onygenales</taxon>
        <taxon>Arthrodermataceae</taxon>
        <taxon>Trichophyton</taxon>
    </lineage>
</organism>
<feature type="region of interest" description="Disordered" evidence="4">
    <location>
        <begin position="46"/>
        <end position="67"/>
    </location>
</feature>
<dbReference type="Gene3D" id="1.25.40.10">
    <property type="entry name" value="Tetratricopeptide repeat domain"/>
    <property type="match status" value="1"/>
</dbReference>
<evidence type="ECO:0008006" key="6">
    <source>
        <dbReference type="Google" id="ProtNLM"/>
    </source>
</evidence>
<sequence>MRATTLLGENLVSQYICPSCSWRIVGFNGARGPSIKHSQASRNQLQAIHSSSRPSLRKLRPSSKSSTPKWKFITTRFVHSAVQSKEPQDNSFDTDQTSLPSNNDKDAWEIETPGSKRKDSTQDAIRKREEYIRAVLLEGQPDKVMAIFLDPGNNDYIMRQLPATTFIEALRLLSPAYFVEPWRKIQRSFHSSAAEYAKVEPLAQIFDRFARNLGTIVEARRRAGHTLGLAEYTHLLDCARSMGDEAMANTLWEEMIADGISPDVLCYNYYMEAKAWNMAFIPKENHSLRSTPWIYRKRRFKRSNPGYRGYKTGKDGVRDEVHSLFKNMVVDGLDANESTFIQLMIASGREWDIAAVKDTLKTVWNIDADRLQKGEEDLPPVTPYHPSSPLHPTDELLLAVAHIFCTNNDIPTALQLVDFISVNYNVPIPQRTWMELFVWSYILSTNRYGQNAEDNMIGHIPKDSVIGIFKTMTSEPYNMKPTLQVYDILTKLNWSRQAVDPTEGFMRDGRKMFQTTLSKRRVLAKQLIQAWKDLELENNSPSSESSSNLEQTATSSLRRVNPLSLTPPPTAPKAYWDLYHRFQVVHMATCRELDYLQTWALFMLLRRRWTGTKYDWERRGLPNTVNEWKIFLPRIVRYHITNGMVEFDPAQFWGDDRPVRATLHY</sequence>
<dbReference type="GO" id="GO:0005739">
    <property type="term" value="C:mitochondrion"/>
    <property type="evidence" value="ECO:0007669"/>
    <property type="project" value="UniProtKB-SubCell"/>
</dbReference>
<dbReference type="AlphaFoldDB" id="A0A022W624"/>
<proteinExistence type="predicted"/>
<feature type="compositionally biased region" description="Low complexity" evidence="4">
    <location>
        <begin position="538"/>
        <end position="550"/>
    </location>
</feature>
<feature type="region of interest" description="Disordered" evidence="4">
    <location>
        <begin position="538"/>
        <end position="565"/>
    </location>
</feature>
<dbReference type="InterPro" id="IPR002885">
    <property type="entry name" value="PPR_rpt"/>
</dbReference>
<gene>
    <name evidence="5" type="ORF">H103_03393</name>
</gene>
<dbReference type="Proteomes" id="UP000023758">
    <property type="component" value="Unassembled WGS sequence"/>
</dbReference>
<evidence type="ECO:0000313" key="5">
    <source>
        <dbReference type="EMBL" id="EZF53729.1"/>
    </source>
</evidence>
<keyword evidence="3" id="KW-0496">Mitochondrion</keyword>
<evidence type="ECO:0000256" key="2">
    <source>
        <dbReference type="ARBA" id="ARBA00022946"/>
    </source>
</evidence>
<dbReference type="Pfam" id="PF13812">
    <property type="entry name" value="PPR_3"/>
    <property type="match status" value="1"/>
</dbReference>
<dbReference type="OrthoDB" id="185373at2759"/>
<feature type="compositionally biased region" description="Basic and acidic residues" evidence="4">
    <location>
        <begin position="103"/>
        <end position="123"/>
    </location>
</feature>
<dbReference type="InterPro" id="IPR011990">
    <property type="entry name" value="TPR-like_helical_dom_sf"/>
</dbReference>
<evidence type="ECO:0000256" key="1">
    <source>
        <dbReference type="ARBA" id="ARBA00004173"/>
    </source>
</evidence>
<evidence type="ECO:0000256" key="4">
    <source>
        <dbReference type="SAM" id="MobiDB-lite"/>
    </source>
</evidence>
<protein>
    <recommendedName>
        <fullName evidence="6">Pentatricopeptide repeat domain-containing protein</fullName>
    </recommendedName>
</protein>
<feature type="compositionally biased region" description="Polar residues" evidence="4">
    <location>
        <begin position="82"/>
        <end position="102"/>
    </location>
</feature>